<organism evidence="1 2">
    <name type="scientific">Brumimicrobium aurantiacum</name>
    <dbReference type="NCBI Taxonomy" id="1737063"/>
    <lineage>
        <taxon>Bacteria</taxon>
        <taxon>Pseudomonadati</taxon>
        <taxon>Bacteroidota</taxon>
        <taxon>Flavobacteriia</taxon>
        <taxon>Flavobacteriales</taxon>
        <taxon>Crocinitomicaceae</taxon>
        <taxon>Brumimicrobium</taxon>
    </lineage>
</organism>
<dbReference type="InterPro" id="IPR047111">
    <property type="entry name" value="YbaP-like"/>
</dbReference>
<gene>
    <name evidence="1" type="ORF">DXU93_04875</name>
</gene>
<dbReference type="RefSeq" id="WP_116880137.1">
    <property type="nucleotide sequence ID" value="NZ_QURB01000002.1"/>
</dbReference>
<name>A0A3E1F031_9FLAO</name>
<comment type="caution">
    <text evidence="1">The sequence shown here is derived from an EMBL/GenBank/DDBJ whole genome shotgun (WGS) entry which is preliminary data.</text>
</comment>
<dbReference type="PANTHER" id="PTHR40590:SF1">
    <property type="entry name" value="CYTOPLASMIC PROTEIN"/>
    <property type="match status" value="1"/>
</dbReference>
<protein>
    <submittedName>
        <fullName evidence="1">TraB/GumN family protein</fullName>
    </submittedName>
</protein>
<accession>A0A3E1F031</accession>
<dbReference type="AlphaFoldDB" id="A0A3E1F031"/>
<evidence type="ECO:0000313" key="2">
    <source>
        <dbReference type="Proteomes" id="UP000257127"/>
    </source>
</evidence>
<evidence type="ECO:0000313" key="1">
    <source>
        <dbReference type="EMBL" id="RFC55158.1"/>
    </source>
</evidence>
<dbReference type="EMBL" id="QURB01000002">
    <property type="protein sequence ID" value="RFC55158.1"/>
    <property type="molecule type" value="Genomic_DNA"/>
</dbReference>
<dbReference type="OrthoDB" id="9798714at2"/>
<keyword evidence="2" id="KW-1185">Reference proteome</keyword>
<reference evidence="1 2" key="1">
    <citation type="submission" date="2018-08" db="EMBL/GenBank/DDBJ databases">
        <title>The draft genome squence of Brumimicrobium sp. N62.</title>
        <authorList>
            <person name="Du Z.-J."/>
            <person name="Luo H.-R."/>
        </authorList>
    </citation>
    <scope>NUCLEOTIDE SEQUENCE [LARGE SCALE GENOMIC DNA]</scope>
    <source>
        <strain evidence="1 2">N62</strain>
    </source>
</reference>
<sequence length="288" mass="32757">MKNLILFISTILFCSLSVQGQSEQSSSLLWEISGKKVKSPSYIFGTMHLIPEKDFLFPETLKKKVASSDILVMEIGGLSEQFKAMQLMMLDSGSMFDPFTEAQLDSIFTYGEENLGFTEEMMRMSFNKMKPFVLIQLFMKESFGDNPQSYELTLEKIAKEHDVEIIGLETIEEQMGFIDNLSQEDQVEMVMESIRSKDGGLSETRELTNIYLSQNIDSLYNFTTSKDISPEFEENFLIKRNQKWIEPISKIIKKNKAFIGVGAAHLGGPEGVIELLRKEGYTLTPVQL</sequence>
<dbReference type="PANTHER" id="PTHR40590">
    <property type="entry name" value="CYTOPLASMIC PROTEIN-RELATED"/>
    <property type="match status" value="1"/>
</dbReference>
<dbReference type="CDD" id="cd14789">
    <property type="entry name" value="Tiki"/>
    <property type="match status" value="1"/>
</dbReference>
<dbReference type="InterPro" id="IPR002816">
    <property type="entry name" value="TraB/PrgY/GumN_fam"/>
</dbReference>
<dbReference type="Proteomes" id="UP000257127">
    <property type="component" value="Unassembled WGS sequence"/>
</dbReference>
<dbReference type="Pfam" id="PF01963">
    <property type="entry name" value="TraB_PrgY_gumN"/>
    <property type="match status" value="1"/>
</dbReference>
<proteinExistence type="predicted"/>